<evidence type="ECO:0000313" key="24">
    <source>
        <dbReference type="Proteomes" id="UP000821866"/>
    </source>
</evidence>
<keyword evidence="5" id="KW-0479">Metal-binding</keyword>
<dbReference type="GO" id="GO:0005643">
    <property type="term" value="C:nuclear pore"/>
    <property type="evidence" value="ECO:0007669"/>
    <property type="project" value="UniProtKB-SubCell"/>
</dbReference>
<evidence type="ECO:0000256" key="4">
    <source>
        <dbReference type="ARBA" id="ARBA00022448"/>
    </source>
</evidence>
<feature type="compositionally biased region" description="Polar residues" evidence="21">
    <location>
        <begin position="792"/>
        <end position="812"/>
    </location>
</feature>
<evidence type="ECO:0000313" key="23">
    <source>
        <dbReference type="EMBL" id="KAH8032585.1"/>
    </source>
</evidence>
<keyword evidence="7 20" id="KW-0863">Zinc-finger</keyword>
<keyword evidence="12" id="KW-0238">DNA-binding</keyword>
<feature type="compositionally biased region" description="Acidic residues" evidence="21">
    <location>
        <begin position="1179"/>
        <end position="1190"/>
    </location>
</feature>
<feature type="region of interest" description="Disordered" evidence="21">
    <location>
        <begin position="789"/>
        <end position="836"/>
    </location>
</feature>
<keyword evidence="15" id="KW-0539">Nucleus</keyword>
<dbReference type="GO" id="GO:0031965">
    <property type="term" value="C:nuclear membrane"/>
    <property type="evidence" value="ECO:0007669"/>
    <property type="project" value="UniProtKB-SubCell"/>
</dbReference>
<evidence type="ECO:0000256" key="16">
    <source>
        <dbReference type="ARBA" id="ARBA00060842"/>
    </source>
</evidence>
<evidence type="ECO:0000256" key="10">
    <source>
        <dbReference type="ARBA" id="ARBA00022927"/>
    </source>
</evidence>
<comment type="similarity">
    <text evidence="16">Belongs to the NUP153 family.</text>
</comment>
<keyword evidence="13" id="KW-0906">Nuclear pore complex</keyword>
<keyword evidence="9" id="KW-0862">Zinc</keyword>
<dbReference type="GO" id="GO:0051028">
    <property type="term" value="P:mRNA transport"/>
    <property type="evidence" value="ECO:0007669"/>
    <property type="project" value="UniProtKB-KW"/>
</dbReference>
<evidence type="ECO:0000256" key="3">
    <source>
        <dbReference type="ARBA" id="ARBA00004567"/>
    </source>
</evidence>
<accession>A0A9J6EE06</accession>
<dbReference type="EMBL" id="JABSTU010000005">
    <property type="protein sequence ID" value="KAH8032585.1"/>
    <property type="molecule type" value="Genomic_DNA"/>
</dbReference>
<feature type="compositionally biased region" description="Pro residues" evidence="21">
    <location>
        <begin position="342"/>
        <end position="351"/>
    </location>
</feature>
<evidence type="ECO:0000256" key="6">
    <source>
        <dbReference type="ARBA" id="ARBA00022737"/>
    </source>
</evidence>
<feature type="compositionally biased region" description="Acidic residues" evidence="21">
    <location>
        <begin position="1157"/>
        <end position="1170"/>
    </location>
</feature>
<organism evidence="23 24">
    <name type="scientific">Rhipicephalus microplus</name>
    <name type="common">Cattle tick</name>
    <name type="synonym">Boophilus microplus</name>
    <dbReference type="NCBI Taxonomy" id="6941"/>
    <lineage>
        <taxon>Eukaryota</taxon>
        <taxon>Metazoa</taxon>
        <taxon>Ecdysozoa</taxon>
        <taxon>Arthropoda</taxon>
        <taxon>Chelicerata</taxon>
        <taxon>Arachnida</taxon>
        <taxon>Acari</taxon>
        <taxon>Parasitiformes</taxon>
        <taxon>Ixodida</taxon>
        <taxon>Ixodoidea</taxon>
        <taxon>Ixodidae</taxon>
        <taxon>Rhipicephalinae</taxon>
        <taxon>Rhipicephalus</taxon>
        <taxon>Boophilus</taxon>
    </lineage>
</organism>
<keyword evidence="4" id="KW-0813">Transport</keyword>
<protein>
    <recommendedName>
        <fullName evidence="17">Nuclear pore complex protein Nup153</fullName>
    </recommendedName>
    <alternativeName>
        <fullName evidence="19">153 kDa nucleoporin</fullName>
    </alternativeName>
    <alternativeName>
        <fullName evidence="18">Nucleoporin Nup153</fullName>
    </alternativeName>
</protein>
<evidence type="ECO:0000256" key="11">
    <source>
        <dbReference type="ARBA" id="ARBA00023010"/>
    </source>
</evidence>
<feature type="domain" description="RanBP2-type" evidence="22">
    <location>
        <begin position="477"/>
        <end position="506"/>
    </location>
</feature>
<comment type="cofactor">
    <cofactor evidence="1">
        <name>Zn(2+)</name>
        <dbReference type="ChEBI" id="CHEBI:29105"/>
    </cofactor>
</comment>
<reference evidence="23" key="2">
    <citation type="submission" date="2021-09" db="EMBL/GenBank/DDBJ databases">
        <authorList>
            <person name="Jia N."/>
            <person name="Wang J."/>
            <person name="Shi W."/>
            <person name="Du L."/>
            <person name="Sun Y."/>
            <person name="Zhan W."/>
            <person name="Jiang J."/>
            <person name="Wang Q."/>
            <person name="Zhang B."/>
            <person name="Ji P."/>
            <person name="Sakyi L.B."/>
            <person name="Cui X."/>
            <person name="Yuan T."/>
            <person name="Jiang B."/>
            <person name="Yang W."/>
            <person name="Lam T.T.-Y."/>
            <person name="Chang Q."/>
            <person name="Ding S."/>
            <person name="Wang X."/>
            <person name="Zhu J."/>
            <person name="Ruan X."/>
            <person name="Zhao L."/>
            <person name="Wei J."/>
            <person name="Que T."/>
            <person name="Du C."/>
            <person name="Cheng J."/>
            <person name="Dai P."/>
            <person name="Han X."/>
            <person name="Huang E."/>
            <person name="Gao Y."/>
            <person name="Liu J."/>
            <person name="Shao H."/>
            <person name="Ye R."/>
            <person name="Li L."/>
            <person name="Wei W."/>
            <person name="Wang X."/>
            <person name="Wang C."/>
            <person name="Huo Q."/>
            <person name="Li W."/>
            <person name="Guo W."/>
            <person name="Chen H."/>
            <person name="Chen S."/>
            <person name="Zhou L."/>
            <person name="Zhou L."/>
            <person name="Ni X."/>
            <person name="Tian J."/>
            <person name="Zhou Y."/>
            <person name="Sheng Y."/>
            <person name="Liu T."/>
            <person name="Pan Y."/>
            <person name="Xia L."/>
            <person name="Li J."/>
            <person name="Zhao F."/>
            <person name="Cao W."/>
        </authorList>
    </citation>
    <scope>NUCLEOTIDE SEQUENCE</scope>
    <source>
        <strain evidence="23">Rmic-2018</strain>
        <tissue evidence="23">Larvae</tissue>
    </source>
</reference>
<dbReference type="PROSITE" id="PS01358">
    <property type="entry name" value="ZF_RANBP2_1"/>
    <property type="match status" value="1"/>
</dbReference>
<evidence type="ECO:0000256" key="8">
    <source>
        <dbReference type="ARBA" id="ARBA00022816"/>
    </source>
</evidence>
<dbReference type="FunFam" id="4.10.1060.10:FF:000001">
    <property type="entry name" value="Nuclear pore complex protein Nup153"/>
    <property type="match status" value="1"/>
</dbReference>
<evidence type="ECO:0000256" key="20">
    <source>
        <dbReference type="PROSITE-ProRule" id="PRU00322"/>
    </source>
</evidence>
<keyword evidence="24" id="KW-1185">Reference proteome</keyword>
<feature type="compositionally biased region" description="Basic and acidic residues" evidence="21">
    <location>
        <begin position="439"/>
        <end position="448"/>
    </location>
</feature>
<dbReference type="InterPro" id="IPR036443">
    <property type="entry name" value="Znf_RanBP2_sf"/>
</dbReference>
<feature type="region of interest" description="Disordered" evidence="21">
    <location>
        <begin position="150"/>
        <end position="171"/>
    </location>
</feature>
<keyword evidence="6" id="KW-0677">Repeat</keyword>
<evidence type="ECO:0000256" key="1">
    <source>
        <dbReference type="ARBA" id="ARBA00001947"/>
    </source>
</evidence>
<evidence type="ECO:0000256" key="7">
    <source>
        <dbReference type="ARBA" id="ARBA00022771"/>
    </source>
</evidence>
<dbReference type="InterPro" id="IPR001876">
    <property type="entry name" value="Znf_RanBP2"/>
</dbReference>
<keyword evidence="10" id="KW-0653">Protein transport</keyword>
<dbReference type="Gene3D" id="4.10.1060.10">
    <property type="entry name" value="Zinc finger, RanBP2-type"/>
    <property type="match status" value="1"/>
</dbReference>
<feature type="compositionally biased region" description="Basic and acidic residues" evidence="21">
    <location>
        <begin position="43"/>
        <end position="60"/>
    </location>
</feature>
<evidence type="ECO:0000256" key="2">
    <source>
        <dbReference type="ARBA" id="ARBA00004126"/>
    </source>
</evidence>
<dbReference type="Pfam" id="PF00641">
    <property type="entry name" value="Zn_ribbon_RanBP"/>
    <property type="match status" value="1"/>
</dbReference>
<evidence type="ECO:0000259" key="22">
    <source>
        <dbReference type="PROSITE" id="PS50199"/>
    </source>
</evidence>
<keyword evidence="14" id="KW-0472">Membrane</keyword>
<feature type="region of interest" description="Disordered" evidence="21">
    <location>
        <begin position="855"/>
        <end position="913"/>
    </location>
</feature>
<keyword evidence="11" id="KW-0811">Translocation</keyword>
<dbReference type="SUPFAM" id="SSF90209">
    <property type="entry name" value="Ran binding protein zinc finger-like"/>
    <property type="match status" value="1"/>
</dbReference>
<evidence type="ECO:0000256" key="19">
    <source>
        <dbReference type="ARBA" id="ARBA00079437"/>
    </source>
</evidence>
<dbReference type="GO" id="GO:0003677">
    <property type="term" value="F:DNA binding"/>
    <property type="evidence" value="ECO:0007669"/>
    <property type="project" value="UniProtKB-KW"/>
</dbReference>
<feature type="region of interest" description="Disordered" evidence="21">
    <location>
        <begin position="191"/>
        <end position="212"/>
    </location>
</feature>
<feature type="compositionally biased region" description="Low complexity" evidence="21">
    <location>
        <begin position="362"/>
        <end position="390"/>
    </location>
</feature>
<evidence type="ECO:0000256" key="14">
    <source>
        <dbReference type="ARBA" id="ARBA00023136"/>
    </source>
</evidence>
<evidence type="ECO:0000256" key="18">
    <source>
        <dbReference type="ARBA" id="ARBA00078197"/>
    </source>
</evidence>
<feature type="compositionally biased region" description="Basic and acidic residues" evidence="21">
    <location>
        <begin position="402"/>
        <end position="417"/>
    </location>
</feature>
<comment type="subcellular location">
    <subcellularLocation>
        <location evidence="2">Nucleus membrane</location>
    </subcellularLocation>
    <subcellularLocation>
        <location evidence="3">Nucleus</location>
        <location evidence="3">Nuclear pore complex</location>
    </subcellularLocation>
</comment>
<feature type="region of interest" description="Disordered" evidence="21">
    <location>
        <begin position="738"/>
        <end position="759"/>
    </location>
</feature>
<evidence type="ECO:0000256" key="13">
    <source>
        <dbReference type="ARBA" id="ARBA00023132"/>
    </source>
</evidence>
<evidence type="ECO:0000256" key="9">
    <source>
        <dbReference type="ARBA" id="ARBA00022833"/>
    </source>
</evidence>
<gene>
    <name evidence="23" type="ORF">HPB51_026038</name>
</gene>
<sequence length="1190" mass="124277">MSLGSPPRSTRDCAVGPDGEPNEVAPSPSVPATLLPETPLQRPSERRQERPQEQPLERTLGRLFEQPSERYEQSPVPVVARGVKPGGATVGLSNTTRQILASLEKMATPVTVRCLLVLLVMLTLLKHQDNLGILLCISGRACIFHSRPATDEARSDGGVHNARGESEDCAGEAKRVPLRSRIADGRTWTLLHHRDPPAPTQGGPPVRSAARPSVRTIVPPRTEASRLEVARKESAAAESSWADSLKTKVLRADTGKPEVPSVDAPKQYPLRLTEAPSVETSSVTVAPTVKPNSVASAWEPPCSRSASDRAAGGGKMVRVIHSAHPAPLKMSGPPLESEEELPPPVPLPPIQKLPKFSFNLNPPQTQPVTTPTTITSNSSGKTSGGSISSGLVYQFSEPWGPRGDERQKEGTLSDKTDHSHKKPGEAILTKSEPNVSVPESKKSGDTRKPGNATAKNDKDSSSSTKGGGDLWARFKPAAGSWSCSECMITNPASASRCQACETLRPGSTPKPAAPAPTSVASTVPAPVAPPPASVAAGNLPPLGVRHVPGEERDQRNSLLCVRDSSVVSQQCYGRCCTFRGGQWVPLGVRHVPAAAAAFNFKLPSSESSGFGGAPFAAAPAQFKFGIPSSGTAKPSEAVPSVESAGKPFKFGITSTTTVTSAPSSTTAVAPMKDFKFGSSSEEPSKAINFGSSASEASKAFKFGSNTEEQATPFKFGTTTNEPATKSFKFGTTASERQTKSFTFGASSEEPTKKAKPNTTTEEAAKLFNFGSSSEQPSKPLKFGCTTDEQAKLPQTGSGSEASTKSFKFSASTDEPAKPSPVANSAEGASGGFKLGHMAEPSKEFTFGSTTVKEPAKPFAFGTTPSTETSTGGFKFGATAEDSTKSVRPGSSEEQQPPAKTFKFLNPSGPTEPSKLFQFGATVEPTPKLGATVDTPTKPFSFGTPATTAGAAETAPKQFLFGLAAKPSEMSAPPAAVQQPSVVHPGGSQTTTAGQLAGFLAPATTAHAAISLPAAAPTMEPAKPAFPSSQFVFGQKSDASAATFSFGSQPVSPAFPQPASGASTPLPSFGTLANKPPEPHVAAQQPAFGIGAYTHTCFWCPQPSQACCRTCSSTHGHQHDNFLEAGNCHKGFPCLFRLDDTLHAAEWTVAGISNALDGTEDDPLWDNEDTAGSDKKSCGDDTDASDALESE</sequence>
<dbReference type="VEuPathDB" id="VectorBase:LOC119164835"/>
<evidence type="ECO:0000256" key="12">
    <source>
        <dbReference type="ARBA" id="ARBA00023125"/>
    </source>
</evidence>
<evidence type="ECO:0000256" key="5">
    <source>
        <dbReference type="ARBA" id="ARBA00022723"/>
    </source>
</evidence>
<name>A0A9J6EE06_RHIMP</name>
<reference evidence="23" key="1">
    <citation type="journal article" date="2020" name="Cell">
        <title>Large-Scale Comparative Analyses of Tick Genomes Elucidate Their Genetic Diversity and Vector Capacities.</title>
        <authorList>
            <consortium name="Tick Genome and Microbiome Consortium (TIGMIC)"/>
            <person name="Jia N."/>
            <person name="Wang J."/>
            <person name="Shi W."/>
            <person name="Du L."/>
            <person name="Sun Y."/>
            <person name="Zhan W."/>
            <person name="Jiang J.F."/>
            <person name="Wang Q."/>
            <person name="Zhang B."/>
            <person name="Ji P."/>
            <person name="Bell-Sakyi L."/>
            <person name="Cui X.M."/>
            <person name="Yuan T.T."/>
            <person name="Jiang B.G."/>
            <person name="Yang W.F."/>
            <person name="Lam T.T."/>
            <person name="Chang Q.C."/>
            <person name="Ding S.J."/>
            <person name="Wang X.J."/>
            <person name="Zhu J.G."/>
            <person name="Ruan X.D."/>
            <person name="Zhao L."/>
            <person name="Wei J.T."/>
            <person name="Ye R.Z."/>
            <person name="Que T.C."/>
            <person name="Du C.H."/>
            <person name="Zhou Y.H."/>
            <person name="Cheng J.X."/>
            <person name="Dai P.F."/>
            <person name="Guo W.B."/>
            <person name="Han X.H."/>
            <person name="Huang E.J."/>
            <person name="Li L.F."/>
            <person name="Wei W."/>
            <person name="Gao Y.C."/>
            <person name="Liu J.Z."/>
            <person name="Shao H.Z."/>
            <person name="Wang X."/>
            <person name="Wang C.C."/>
            <person name="Yang T.C."/>
            <person name="Huo Q.B."/>
            <person name="Li W."/>
            <person name="Chen H.Y."/>
            <person name="Chen S.E."/>
            <person name="Zhou L.G."/>
            <person name="Ni X.B."/>
            <person name="Tian J.H."/>
            <person name="Sheng Y."/>
            <person name="Liu T."/>
            <person name="Pan Y.S."/>
            <person name="Xia L.Y."/>
            <person name="Li J."/>
            <person name="Zhao F."/>
            <person name="Cao W.C."/>
        </authorList>
    </citation>
    <scope>NUCLEOTIDE SEQUENCE</scope>
    <source>
        <strain evidence="23">Rmic-2018</strain>
    </source>
</reference>
<evidence type="ECO:0000256" key="15">
    <source>
        <dbReference type="ARBA" id="ARBA00023242"/>
    </source>
</evidence>
<feature type="region of interest" description="Disordered" evidence="21">
    <location>
        <begin position="325"/>
        <end position="470"/>
    </location>
</feature>
<feature type="region of interest" description="Disordered" evidence="21">
    <location>
        <begin position="1"/>
        <end position="74"/>
    </location>
</feature>
<feature type="region of interest" description="Disordered" evidence="21">
    <location>
        <begin position="1154"/>
        <end position="1190"/>
    </location>
</feature>
<keyword evidence="8" id="KW-0509">mRNA transport</keyword>
<dbReference type="Proteomes" id="UP000821866">
    <property type="component" value="Chromosome 3"/>
</dbReference>
<evidence type="ECO:0000256" key="17">
    <source>
        <dbReference type="ARBA" id="ARBA00068609"/>
    </source>
</evidence>
<feature type="compositionally biased region" description="Low complexity" evidence="21">
    <location>
        <begin position="861"/>
        <end position="872"/>
    </location>
</feature>
<evidence type="ECO:0000256" key="21">
    <source>
        <dbReference type="SAM" id="MobiDB-lite"/>
    </source>
</evidence>
<comment type="caution">
    <text evidence="23">The sequence shown here is derived from an EMBL/GenBank/DDBJ whole genome shotgun (WGS) entry which is preliminary data.</text>
</comment>
<dbReference type="SMART" id="SM00547">
    <property type="entry name" value="ZnF_RBZ"/>
    <property type="match status" value="1"/>
</dbReference>
<dbReference type="PROSITE" id="PS50199">
    <property type="entry name" value="ZF_RANBP2_2"/>
    <property type="match status" value="1"/>
</dbReference>
<dbReference type="GO" id="GO:0008270">
    <property type="term" value="F:zinc ion binding"/>
    <property type="evidence" value="ECO:0007669"/>
    <property type="project" value="UniProtKB-KW"/>
</dbReference>
<proteinExistence type="inferred from homology"/>
<feature type="region of interest" description="Disordered" evidence="21">
    <location>
        <begin position="293"/>
        <end position="313"/>
    </location>
</feature>
<dbReference type="AlphaFoldDB" id="A0A9J6EE06"/>
<dbReference type="GO" id="GO:0015031">
    <property type="term" value="P:protein transport"/>
    <property type="evidence" value="ECO:0007669"/>
    <property type="project" value="UniProtKB-KW"/>
</dbReference>